<dbReference type="HOGENOM" id="CLU_1833599_0_0_5"/>
<evidence type="ECO:0000313" key="2">
    <source>
        <dbReference type="Proteomes" id="UP000000552"/>
    </source>
</evidence>
<dbReference type="Proteomes" id="UP000000552">
    <property type="component" value="Chromosome"/>
</dbReference>
<accession>Q98IF6</accession>
<dbReference type="EMBL" id="BA000012">
    <property type="protein sequence ID" value="BAB49560.1"/>
    <property type="molecule type" value="Genomic_DNA"/>
</dbReference>
<dbReference type="AlphaFoldDB" id="Q98IF6"/>
<organism evidence="1 2">
    <name type="scientific">Mesorhizobium japonicum (strain LMG 29417 / CECT 9101 / MAFF 303099)</name>
    <name type="common">Mesorhizobium loti (strain MAFF 303099)</name>
    <dbReference type="NCBI Taxonomy" id="266835"/>
    <lineage>
        <taxon>Bacteria</taxon>
        <taxon>Pseudomonadati</taxon>
        <taxon>Pseudomonadota</taxon>
        <taxon>Alphaproteobacteria</taxon>
        <taxon>Hyphomicrobiales</taxon>
        <taxon>Phyllobacteriaceae</taxon>
        <taxon>Mesorhizobium</taxon>
    </lineage>
</organism>
<name>Q98IF6_RHILO</name>
<proteinExistence type="predicted"/>
<gene>
    <name evidence="1" type="ordered locus">mll2425</name>
</gene>
<dbReference type="KEGG" id="mlo:mll2425"/>
<sequence>MYDGEYFDGIPADAIGDDIGDIDQDELSRRFDTSNATHGRLLCEQFGSGQDARNDTAGRFRTVFLDMRADFVKPAQCPLGPADCLVAHNQPAGLIYLAITAANSCSLANSPRSASANPASISASCHSWRVTKSSMAWAAT</sequence>
<evidence type="ECO:0000313" key="1">
    <source>
        <dbReference type="EMBL" id="BAB49560.1"/>
    </source>
</evidence>
<protein>
    <submittedName>
        <fullName evidence="1">Mll2425 protein</fullName>
    </submittedName>
</protein>
<reference evidence="1 2" key="1">
    <citation type="journal article" date="2000" name="DNA Res.">
        <title>Complete genome structure of the nitrogen-fixing symbiotic bacterium Mesorhizobium loti.</title>
        <authorList>
            <person name="Kaneko T."/>
            <person name="Nakamura Y."/>
            <person name="Sato S."/>
            <person name="Asamizu E."/>
            <person name="Kato T."/>
            <person name="Sasamoto S."/>
            <person name="Watanabe A."/>
            <person name="Idesawa K."/>
            <person name="Ishikawa A."/>
            <person name="Kawashima K."/>
            <person name="Kimura T."/>
            <person name="Kishida Y."/>
            <person name="Kiyokawa C."/>
            <person name="Kohara M."/>
            <person name="Matsumoto M."/>
            <person name="Matsuno A."/>
            <person name="Mochizuki Y."/>
            <person name="Nakayama S."/>
            <person name="Nakazaki N."/>
            <person name="Shimpo S."/>
            <person name="Sugimoto M."/>
            <person name="Takeuchi C."/>
            <person name="Yamada M."/>
            <person name="Tabata S."/>
        </authorList>
    </citation>
    <scope>NUCLEOTIDE SEQUENCE [LARGE SCALE GENOMIC DNA]</scope>
    <source>
        <strain evidence="2">LMG 29417 / CECT 9101 / MAFF 303099</strain>
    </source>
</reference>